<dbReference type="InterPro" id="IPR050832">
    <property type="entry name" value="Bact_Acetyltransf"/>
</dbReference>
<evidence type="ECO:0000313" key="4">
    <source>
        <dbReference type="EMBL" id="GGL77693.1"/>
    </source>
</evidence>
<reference evidence="4" key="2">
    <citation type="submission" date="2020-09" db="EMBL/GenBank/DDBJ databases">
        <authorList>
            <person name="Sun Q."/>
            <person name="Zhou Y."/>
        </authorList>
    </citation>
    <scope>NUCLEOTIDE SEQUENCE</scope>
    <source>
        <strain evidence="4">CGMCC 4.7306</strain>
    </source>
</reference>
<keyword evidence="1" id="KW-0808">Transferase</keyword>
<name>A0A917SFY3_9ACTN</name>
<dbReference type="Gene3D" id="3.40.630.30">
    <property type="match status" value="1"/>
</dbReference>
<dbReference type="Pfam" id="PF00583">
    <property type="entry name" value="Acetyltransf_1"/>
    <property type="match status" value="1"/>
</dbReference>
<evidence type="ECO:0000259" key="3">
    <source>
        <dbReference type="PROSITE" id="PS51186"/>
    </source>
</evidence>
<dbReference type="InterPro" id="IPR000182">
    <property type="entry name" value="GNAT_dom"/>
</dbReference>
<reference evidence="4" key="1">
    <citation type="journal article" date="2014" name="Int. J. Syst. Evol. Microbiol.">
        <title>Complete genome sequence of Corynebacterium casei LMG S-19264T (=DSM 44701T), isolated from a smear-ripened cheese.</title>
        <authorList>
            <consortium name="US DOE Joint Genome Institute (JGI-PGF)"/>
            <person name="Walter F."/>
            <person name="Albersmeier A."/>
            <person name="Kalinowski J."/>
            <person name="Ruckert C."/>
        </authorList>
    </citation>
    <scope>NUCLEOTIDE SEQUENCE</scope>
    <source>
        <strain evidence="4">CGMCC 4.7306</strain>
    </source>
</reference>
<keyword evidence="5" id="KW-1185">Reference proteome</keyword>
<evidence type="ECO:0000256" key="1">
    <source>
        <dbReference type="ARBA" id="ARBA00022679"/>
    </source>
</evidence>
<dbReference type="Proteomes" id="UP000613840">
    <property type="component" value="Unassembled WGS sequence"/>
</dbReference>
<dbReference type="InterPro" id="IPR016181">
    <property type="entry name" value="Acyl_CoA_acyltransferase"/>
</dbReference>
<dbReference type="PANTHER" id="PTHR43877">
    <property type="entry name" value="AMINOALKYLPHOSPHONATE N-ACETYLTRANSFERASE-RELATED-RELATED"/>
    <property type="match status" value="1"/>
</dbReference>
<protein>
    <recommendedName>
        <fullName evidence="3">N-acetyltransferase domain-containing protein</fullName>
    </recommendedName>
</protein>
<gene>
    <name evidence="4" type="ORF">GCM10011575_39910</name>
</gene>
<evidence type="ECO:0000256" key="2">
    <source>
        <dbReference type="ARBA" id="ARBA00023315"/>
    </source>
</evidence>
<dbReference type="PANTHER" id="PTHR43877:SF2">
    <property type="entry name" value="AMINOALKYLPHOSPHONATE N-ACETYLTRANSFERASE-RELATED"/>
    <property type="match status" value="1"/>
</dbReference>
<dbReference type="SUPFAM" id="SSF55729">
    <property type="entry name" value="Acyl-CoA N-acyltransferases (Nat)"/>
    <property type="match status" value="1"/>
</dbReference>
<organism evidence="4 5">
    <name type="scientific">Microlunatus endophyticus</name>
    <dbReference type="NCBI Taxonomy" id="1716077"/>
    <lineage>
        <taxon>Bacteria</taxon>
        <taxon>Bacillati</taxon>
        <taxon>Actinomycetota</taxon>
        <taxon>Actinomycetes</taxon>
        <taxon>Propionibacteriales</taxon>
        <taxon>Propionibacteriaceae</taxon>
        <taxon>Microlunatus</taxon>
    </lineage>
</organism>
<proteinExistence type="predicted"/>
<feature type="domain" description="N-acetyltransferase" evidence="3">
    <location>
        <begin position="26"/>
        <end position="175"/>
    </location>
</feature>
<dbReference type="GO" id="GO:0016747">
    <property type="term" value="F:acyltransferase activity, transferring groups other than amino-acyl groups"/>
    <property type="evidence" value="ECO:0007669"/>
    <property type="project" value="InterPro"/>
</dbReference>
<accession>A0A917SFY3</accession>
<evidence type="ECO:0000313" key="5">
    <source>
        <dbReference type="Proteomes" id="UP000613840"/>
    </source>
</evidence>
<comment type="caution">
    <text evidence="4">The sequence shown here is derived from an EMBL/GenBank/DDBJ whole genome shotgun (WGS) entry which is preliminary data.</text>
</comment>
<dbReference type="EMBL" id="BMMZ01000012">
    <property type="protein sequence ID" value="GGL77693.1"/>
    <property type="molecule type" value="Genomic_DNA"/>
</dbReference>
<dbReference type="AlphaFoldDB" id="A0A917SFY3"/>
<keyword evidence="2" id="KW-0012">Acyltransferase</keyword>
<dbReference type="PROSITE" id="PS51186">
    <property type="entry name" value="GNAT"/>
    <property type="match status" value="1"/>
</dbReference>
<sequence length="221" mass="23401">MTQPDQEAPIRSGPVVDVLLADGDVATVRMLQPDDRDALLDLHRRTDPDNLRLRFFTASPATARRYAEGLLDRADQVIVLVVVRHDILIGVAAAELVGPDTAEVAFLVDPAAHGLGIGTLLLEHLAAAARNRGIERFVAEMLAENGPMIKVFADAGFGYRRTLERGVISLELDTVASVRAVAAADAREARAEARSLAPLLRPAPSQSSVSAGTALASAAPC</sequence>